<dbReference type="Pfam" id="PF08680">
    <property type="entry name" value="DUF1779"/>
    <property type="match status" value="1"/>
</dbReference>
<dbReference type="RefSeq" id="WP_177198977.1">
    <property type="nucleotide sequence ID" value="NZ_FOOK01000005.1"/>
</dbReference>
<organism evidence="1 2">
    <name type="scientific">Planifilum fulgidum</name>
    <dbReference type="NCBI Taxonomy" id="201973"/>
    <lineage>
        <taxon>Bacteria</taxon>
        <taxon>Bacillati</taxon>
        <taxon>Bacillota</taxon>
        <taxon>Bacilli</taxon>
        <taxon>Bacillales</taxon>
        <taxon>Thermoactinomycetaceae</taxon>
        <taxon>Planifilum</taxon>
    </lineage>
</organism>
<gene>
    <name evidence="1" type="ORF">SAMN04488025_105136</name>
</gene>
<dbReference type="AlphaFoldDB" id="A0A1I2LPC4"/>
<dbReference type="STRING" id="201973.SAMN04488025_105136"/>
<evidence type="ECO:0000313" key="2">
    <source>
        <dbReference type="Proteomes" id="UP000198661"/>
    </source>
</evidence>
<dbReference type="Gene3D" id="3.30.360.40">
    <property type="entry name" value="YwmB-like"/>
    <property type="match status" value="1"/>
</dbReference>
<dbReference type="InterPro" id="IPR036209">
    <property type="entry name" value="YwmB-like_sf"/>
</dbReference>
<evidence type="ECO:0000313" key="1">
    <source>
        <dbReference type="EMBL" id="SFF80310.1"/>
    </source>
</evidence>
<dbReference type="SUPFAM" id="SSF143842">
    <property type="entry name" value="YwmB-like"/>
    <property type="match status" value="1"/>
</dbReference>
<dbReference type="InterPro" id="IPR014794">
    <property type="entry name" value="DUF1779"/>
</dbReference>
<name>A0A1I2LPC4_9BACL</name>
<dbReference type="Proteomes" id="UP000198661">
    <property type="component" value="Unassembled WGS sequence"/>
</dbReference>
<reference evidence="1 2" key="1">
    <citation type="submission" date="2016-10" db="EMBL/GenBank/DDBJ databases">
        <authorList>
            <person name="de Groot N.N."/>
        </authorList>
    </citation>
    <scope>NUCLEOTIDE SEQUENCE [LARGE SCALE GENOMIC DNA]</scope>
    <source>
        <strain evidence="1 2">DSM 44945</strain>
    </source>
</reference>
<sequence length="242" mass="27157">MDWKRLVSGTLFFFILFLSVGSSSPPDDMEQLIDAFRRAGGRSETAVLHHGNRTRNPLPREEVGDLARRLSRELGLKPARRTESRHGHRWTATGKWGRNLTVRLNVINDRADLRKNRPYISVSLTGRGHPDRKWSHLRNRLEKVLAANGISPQIQFSIQGSGPMAGSNPEEAVRRVLKRLNAREIEGMRTDRTTSISAFSPALRGGLETKGGTMNVQVAARMDRSGKRMILTLGTPIITIEY</sequence>
<proteinExistence type="predicted"/>
<dbReference type="EMBL" id="FOOK01000005">
    <property type="protein sequence ID" value="SFF80310.1"/>
    <property type="molecule type" value="Genomic_DNA"/>
</dbReference>
<accession>A0A1I2LPC4</accession>
<keyword evidence="2" id="KW-1185">Reference proteome</keyword>
<protein>
    <submittedName>
        <fullName evidence="1">TATA-box binding</fullName>
    </submittedName>
</protein>